<proteinExistence type="predicted"/>
<accession>A0ABV5E5N2</accession>
<dbReference type="RefSeq" id="WP_376731063.1">
    <property type="nucleotide sequence ID" value="NZ_JAYMRP010000003.1"/>
</dbReference>
<comment type="caution">
    <text evidence="1">The sequence shown here is derived from an EMBL/GenBank/DDBJ whole genome shotgun (WGS) entry which is preliminary data.</text>
</comment>
<organism evidence="1 2">
    <name type="scientific">Streptomyces broussonetiae</name>
    <dbReference type="NCBI Taxonomy" id="2686304"/>
    <lineage>
        <taxon>Bacteria</taxon>
        <taxon>Bacillati</taxon>
        <taxon>Actinomycetota</taxon>
        <taxon>Actinomycetes</taxon>
        <taxon>Kitasatosporales</taxon>
        <taxon>Streptomycetaceae</taxon>
        <taxon>Streptomyces</taxon>
    </lineage>
</organism>
<reference evidence="1 2" key="1">
    <citation type="submission" date="2024-01" db="EMBL/GenBank/DDBJ databases">
        <title>Genome mining of biosynthetic gene clusters to explore secondary metabolites of Streptomyces sp.</title>
        <authorList>
            <person name="Baig A."/>
            <person name="Ajitkumar Shintre N."/>
            <person name="Kumar H."/>
            <person name="Anbarasu A."/>
            <person name="Ramaiah S."/>
        </authorList>
    </citation>
    <scope>NUCLEOTIDE SEQUENCE [LARGE SCALE GENOMIC DNA]</scope>
    <source>
        <strain evidence="1 2">A57</strain>
    </source>
</reference>
<evidence type="ECO:0000313" key="1">
    <source>
        <dbReference type="EMBL" id="MFB8772081.1"/>
    </source>
</evidence>
<protein>
    <submittedName>
        <fullName evidence="1">Uncharacterized protein</fullName>
    </submittedName>
</protein>
<evidence type="ECO:0000313" key="2">
    <source>
        <dbReference type="Proteomes" id="UP001585080"/>
    </source>
</evidence>
<sequence>MPQPTRPAALHEAGDAWLADCSPHPDLTRAAWEAQDLAPIASGPRWLVAESTLTDGMPAATRIRDEQRGPILADGIIGRAWWLVPTQAAEDLADVPHLTVHAAGWVLACPPMDTVVDGRFWLWRPDGSGYLTDPAVLAAAFGPGWYRCPAEAS</sequence>
<keyword evidence="2" id="KW-1185">Reference proteome</keyword>
<dbReference type="EMBL" id="JAYMRP010000003">
    <property type="protein sequence ID" value="MFB8772081.1"/>
    <property type="molecule type" value="Genomic_DNA"/>
</dbReference>
<gene>
    <name evidence="1" type="ORF">VSS16_04950</name>
</gene>
<name>A0ABV5E5N2_9ACTN</name>
<dbReference type="Proteomes" id="UP001585080">
    <property type="component" value="Unassembled WGS sequence"/>
</dbReference>